<sequence length="96" mass="11007">MESRIQFRVDESVKKLAQAAAERRGITLSDACRDLAISLAEEQKRMDAHDSWLTDEINKAYEKMLLGKTEFYSSDSAEQIMALRKKRVKAKQLISN</sequence>
<proteinExistence type="predicted"/>
<protein>
    <submittedName>
        <fullName evidence="1">Damage-inducible protein J</fullName>
    </submittedName>
</protein>
<comment type="caution">
    <text evidence="1">The sequence shown here is derived from an EMBL/GenBank/DDBJ whole genome shotgun (WGS) entry which is preliminary data.</text>
</comment>
<dbReference type="Proteomes" id="UP000323819">
    <property type="component" value="Unassembled WGS sequence"/>
</dbReference>
<dbReference type="EMBL" id="VSIJ01000009">
    <property type="protein sequence ID" value="TXX66965.1"/>
    <property type="molecule type" value="Genomic_DNA"/>
</dbReference>
<dbReference type="InterPro" id="IPR010985">
    <property type="entry name" value="Ribbon_hlx_hlx"/>
</dbReference>
<dbReference type="AlphaFoldDB" id="A0ABD7SQH5"/>
<reference evidence="1 2" key="1">
    <citation type="submission" date="2019-06" db="EMBL/GenBank/DDBJ databases">
        <title>Vibrio cholerae phylogeny based on whole-genome sequencing reveals genetic diversity and population strucutre.</title>
        <authorList>
            <person name="Zhiqiu Y."/>
            <person name="Bin L."/>
            <person name="Lingyan J."/>
        </authorList>
    </citation>
    <scope>NUCLEOTIDE SEQUENCE [LARGE SCALE GENOMIC DNA]</scope>
    <source>
        <strain evidence="1 2">N2814</strain>
    </source>
</reference>
<dbReference type="InterPro" id="IPR013321">
    <property type="entry name" value="Arc_rbn_hlx_hlx"/>
</dbReference>
<gene>
    <name evidence="1" type="ORF">FXF03_03280</name>
</gene>
<evidence type="ECO:0000313" key="1">
    <source>
        <dbReference type="EMBL" id="TXX66965.1"/>
    </source>
</evidence>
<evidence type="ECO:0000313" key="2">
    <source>
        <dbReference type="Proteomes" id="UP000323819"/>
    </source>
</evidence>
<dbReference type="RefSeq" id="WP_113605199.1">
    <property type="nucleotide sequence ID" value="NZ_JACYRP010000028.1"/>
</dbReference>
<dbReference type="SUPFAM" id="SSF47598">
    <property type="entry name" value="Ribbon-helix-helix"/>
    <property type="match status" value="1"/>
</dbReference>
<organism evidence="1 2">
    <name type="scientific">Vibrio cholerae</name>
    <dbReference type="NCBI Taxonomy" id="666"/>
    <lineage>
        <taxon>Bacteria</taxon>
        <taxon>Pseudomonadati</taxon>
        <taxon>Pseudomonadota</taxon>
        <taxon>Gammaproteobacteria</taxon>
        <taxon>Vibrionales</taxon>
        <taxon>Vibrionaceae</taxon>
        <taxon>Vibrio</taxon>
    </lineage>
</organism>
<dbReference type="Gene3D" id="1.10.1220.10">
    <property type="entry name" value="Met repressor-like"/>
    <property type="match status" value="1"/>
</dbReference>
<accession>A0ABD7SQH5</accession>
<name>A0ABD7SQH5_VIBCL</name>